<feature type="region of interest" description="Disordered" evidence="1">
    <location>
        <begin position="392"/>
        <end position="441"/>
    </location>
</feature>
<proteinExistence type="predicted"/>
<gene>
    <name evidence="2" type="ORF">V865_003506</name>
</gene>
<reference evidence="2 3" key="1">
    <citation type="submission" date="2024-01" db="EMBL/GenBank/DDBJ databases">
        <title>Comparative genomics of Cryptococcus and Kwoniella reveals pathogenesis evolution and contrasting modes of karyotype evolution via chromosome fusion or intercentromeric recombination.</title>
        <authorList>
            <person name="Coelho M.A."/>
            <person name="David-Palma M."/>
            <person name="Shea T."/>
            <person name="Bowers K."/>
            <person name="McGinley-Smith S."/>
            <person name="Mohammad A.W."/>
            <person name="Gnirke A."/>
            <person name="Yurkov A.M."/>
            <person name="Nowrousian M."/>
            <person name="Sun S."/>
            <person name="Cuomo C.A."/>
            <person name="Heitman J."/>
        </authorList>
    </citation>
    <scope>NUCLEOTIDE SEQUENCE [LARGE SCALE GENOMIC DNA]</scope>
    <source>
        <strain evidence="2 3">PYCC6329</strain>
    </source>
</reference>
<dbReference type="Proteomes" id="UP001358614">
    <property type="component" value="Chromosome 1"/>
</dbReference>
<feature type="region of interest" description="Disordered" evidence="1">
    <location>
        <begin position="550"/>
        <end position="572"/>
    </location>
</feature>
<accession>A0AAX4KHD4</accession>
<feature type="region of interest" description="Disordered" evidence="1">
    <location>
        <begin position="125"/>
        <end position="349"/>
    </location>
</feature>
<feature type="region of interest" description="Disordered" evidence="1">
    <location>
        <begin position="664"/>
        <end position="688"/>
    </location>
</feature>
<feature type="compositionally biased region" description="Low complexity" evidence="1">
    <location>
        <begin position="555"/>
        <end position="572"/>
    </location>
</feature>
<feature type="compositionally biased region" description="Low complexity" evidence="1">
    <location>
        <begin position="295"/>
        <end position="311"/>
    </location>
</feature>
<organism evidence="2 3">
    <name type="scientific">Kwoniella europaea PYCC6329</name>
    <dbReference type="NCBI Taxonomy" id="1423913"/>
    <lineage>
        <taxon>Eukaryota</taxon>
        <taxon>Fungi</taxon>
        <taxon>Dikarya</taxon>
        <taxon>Basidiomycota</taxon>
        <taxon>Agaricomycotina</taxon>
        <taxon>Tremellomycetes</taxon>
        <taxon>Tremellales</taxon>
        <taxon>Cryptococcaceae</taxon>
        <taxon>Kwoniella</taxon>
    </lineage>
</organism>
<evidence type="ECO:0000313" key="2">
    <source>
        <dbReference type="EMBL" id="WWD05429.1"/>
    </source>
</evidence>
<feature type="compositionally biased region" description="Polar residues" evidence="1">
    <location>
        <begin position="317"/>
        <end position="349"/>
    </location>
</feature>
<feature type="compositionally biased region" description="Polar residues" evidence="1">
    <location>
        <begin position="281"/>
        <end position="294"/>
    </location>
</feature>
<evidence type="ECO:0000256" key="1">
    <source>
        <dbReference type="SAM" id="MobiDB-lite"/>
    </source>
</evidence>
<sequence length="790" mass="88837">MMTIPRLSPVSSKGKVKWEAINENITITVITRSSSNVEVHLIHQGRFIIKQIFERLSYMKSPVRKIIHSDASMIFRYEPPQTPVISGMKMKECYQWKFVSNEDCRSFIQLMSGFFEISEHKSQSPIKGNFVEPSQIIPSPPPKVSNLDNMPMASPTKPSPPKSSSSQSQHTPSPHKRTKTQPQREEGTKQGVEPVPTSIPPTNSSQIVELAAENTPSPPIDEATERLKKTLLEDFKLPPTPSDSQCLQQEHPTALRSEGKSTQVDTPPSVYADRKVIIDQSAGNGLNQSESQSTSRPKPGPSCGSSSSSPRDGIHASVNNCLGTPTKSQPLIDFSSQSLDHPTHHSQVSLPNRAKDVSNSEHMSVDGEGHFSNIAIDNYPVLLIEEELEAQRLRKGKRKREEVEDDLEEEDADAVADWHQKPRRDTSPHYSPNTSKPLPKLPYGRGIYDLAPHDLENLVDQAMMESGFEKLVETIGHLIQRRLEHETPHYHPSQLREYNQETDQSNRVQSPCDDRTFQPHPLPSQSAPNDRHNGWNIADPVPPIYNPSPNPFHNSHSQYRSYHSGSSSSHSQYYSLSQDFSQQVVHHTYDPSIIAADTNHISQYTVTPKYSPSVKAHSQHNHLQYTHSYPEQRRSQAGNLNQLLQHSHIYSSPTVENTDYAQYTQPGQSFPEYDYDNEQPEVHLPPSKQSLGFILNDVKTFSSNHTQTESQAERPNQSSGSCSDGQTYEVKKTKLDEEDEELANISREFDNGSSSGSSNAVSDDEEEKEYDYDAMADEDLELEKEIENEV</sequence>
<protein>
    <recommendedName>
        <fullName evidence="4">WH1 domain-containing protein</fullName>
    </recommendedName>
</protein>
<feature type="region of interest" description="Disordered" evidence="1">
    <location>
        <begin position="487"/>
        <end position="532"/>
    </location>
</feature>
<dbReference type="KEGG" id="ker:91102309"/>
<feature type="compositionally biased region" description="Polar residues" evidence="1">
    <location>
        <begin position="704"/>
        <end position="726"/>
    </location>
</feature>
<dbReference type="EMBL" id="CP144089">
    <property type="protein sequence ID" value="WWD05429.1"/>
    <property type="molecule type" value="Genomic_DNA"/>
</dbReference>
<feature type="compositionally biased region" description="Basic and acidic residues" evidence="1">
    <location>
        <begin position="223"/>
        <end position="236"/>
    </location>
</feature>
<dbReference type="GeneID" id="91102309"/>
<name>A0AAX4KHD4_9TREE</name>
<feature type="compositionally biased region" description="Acidic residues" evidence="1">
    <location>
        <begin position="762"/>
        <end position="773"/>
    </location>
</feature>
<feature type="compositionally biased region" description="Polar residues" evidence="1">
    <location>
        <begin position="242"/>
        <end position="251"/>
    </location>
</feature>
<evidence type="ECO:0008006" key="4">
    <source>
        <dbReference type="Google" id="ProtNLM"/>
    </source>
</evidence>
<evidence type="ECO:0000313" key="3">
    <source>
        <dbReference type="Proteomes" id="UP001358614"/>
    </source>
</evidence>
<feature type="compositionally biased region" description="Acidic residues" evidence="1">
    <location>
        <begin position="403"/>
        <end position="414"/>
    </location>
</feature>
<feature type="region of interest" description="Disordered" evidence="1">
    <location>
        <begin position="704"/>
        <end position="773"/>
    </location>
</feature>
<keyword evidence="3" id="KW-1185">Reference proteome</keyword>
<feature type="compositionally biased region" description="Low complexity" evidence="1">
    <location>
        <begin position="162"/>
        <end position="172"/>
    </location>
</feature>
<dbReference type="RefSeq" id="XP_066083396.1">
    <property type="nucleotide sequence ID" value="XM_066227299.1"/>
</dbReference>
<dbReference type="AlphaFoldDB" id="A0AAX4KHD4"/>
<feature type="compositionally biased region" description="Basic and acidic residues" evidence="1">
    <location>
        <begin position="416"/>
        <end position="427"/>
    </location>
</feature>